<comment type="caution">
    <text evidence="1">The sequence shown here is derived from an EMBL/GenBank/DDBJ whole genome shotgun (WGS) entry which is preliminary data.</text>
</comment>
<reference evidence="1 2" key="1">
    <citation type="submission" date="2020-08" db="EMBL/GenBank/DDBJ databases">
        <authorList>
            <person name="Sun Q."/>
            <person name="Inoue M."/>
        </authorList>
    </citation>
    <scope>NUCLEOTIDE SEQUENCE [LARGE SCALE GENOMIC DNA]</scope>
    <source>
        <strain evidence="1 2">CCM 8938</strain>
    </source>
</reference>
<evidence type="ECO:0000313" key="1">
    <source>
        <dbReference type="EMBL" id="MBC6111307.1"/>
    </source>
</evidence>
<organism evidence="1 2">
    <name type="scientific">Pedobacter fastidiosus</name>
    <dbReference type="NCBI Taxonomy" id="2765361"/>
    <lineage>
        <taxon>Bacteria</taxon>
        <taxon>Pseudomonadati</taxon>
        <taxon>Bacteroidota</taxon>
        <taxon>Sphingobacteriia</taxon>
        <taxon>Sphingobacteriales</taxon>
        <taxon>Sphingobacteriaceae</taxon>
        <taxon>Pedobacter</taxon>
    </lineage>
</organism>
<name>A0ABR7KU67_9SPHI</name>
<keyword evidence="2" id="KW-1185">Reference proteome</keyword>
<gene>
    <name evidence="1" type="ORF">H7U22_12845</name>
</gene>
<sequence>MKYKGTTPRYYEAKEIFESKFTGIDTTTHGNWGKTYGKDGYILCNYEGNGIDKKSLPNYVSAINYYKVKGNNLPLNTVWNPATTSQNALAPDRRNGFPRTAACLFAMDADQIGNTFTTTIGIKGNQDYKVSLYFLDWDNKGRKISVELFDEKTSKLIAPVKIVESCSGGTYLTYAYNKSAKFRINLVRGDNPVLSGIFFDSDPIKKTRKD</sequence>
<dbReference type="RefSeq" id="WP_187071765.1">
    <property type="nucleotide sequence ID" value="NZ_JACRYL010000010.1"/>
</dbReference>
<evidence type="ECO:0000313" key="2">
    <source>
        <dbReference type="Proteomes" id="UP000652755"/>
    </source>
</evidence>
<dbReference type="Proteomes" id="UP000652755">
    <property type="component" value="Unassembled WGS sequence"/>
</dbReference>
<dbReference type="EMBL" id="JACRYL010000010">
    <property type="protein sequence ID" value="MBC6111307.1"/>
    <property type="molecule type" value="Genomic_DNA"/>
</dbReference>
<proteinExistence type="predicted"/>
<protein>
    <submittedName>
        <fullName evidence="1">Uncharacterized protein</fullName>
    </submittedName>
</protein>
<accession>A0ABR7KU67</accession>